<protein>
    <submittedName>
        <fullName evidence="1">Uncharacterized protein</fullName>
    </submittedName>
</protein>
<proteinExistence type="predicted"/>
<keyword evidence="2" id="KW-1185">Reference proteome</keyword>
<dbReference type="SUPFAM" id="SSF69304">
    <property type="entry name" value="Tricorn protease N-terminal domain"/>
    <property type="match status" value="1"/>
</dbReference>
<sequence>MKINKFRQTENRLSTFANWIQSFYSLGTQTSAILFFLVTIASCSTNKTEQQTEIYNVEIIDAFNKEDKAQLSEIVDGNIEYVRLETKKEILLGNSPRVFTNESYIIAVTHRQAYLFDRKTGKFIREIGHYGKDPDGYRNILKAFTFDEKRNQVYTKSWDSKIYATYTLDGTVANEITVQPIEREEDMANNIFSEIITSIVPLNDTCHIGYVWNLNGKEEAKLIVFNNNNPRIKVFPQYKRFDYDINRDGISVFDWNAKFYFLQDQLHFFERFTDTVFTVSMEKLEPEFVLHRGETEEASASNLTGQKGDVPYFLIDDLFGAGRFLFFKIRQPHEKFNGDSSYGFYDKATNTTKLSENNLGIKNDVNGFLPFPFKSVNQNNEVAGLLEAFEVKLWFETNPEAAGKLPDKLKAFSTMEESDNPVVMIAKLKD</sequence>
<dbReference type="EMBL" id="JRHC01000001">
    <property type="protein sequence ID" value="KJF45692.1"/>
    <property type="molecule type" value="Genomic_DNA"/>
</dbReference>
<comment type="caution">
    <text evidence="1">The sequence shown here is derived from an EMBL/GenBank/DDBJ whole genome shotgun (WGS) entry which is preliminary data.</text>
</comment>
<dbReference type="Proteomes" id="UP000032544">
    <property type="component" value="Unassembled WGS sequence"/>
</dbReference>
<accession>A0A0D8JFM1</accession>
<dbReference type="RefSeq" id="WP_045028230.1">
    <property type="nucleotide sequence ID" value="NZ_JRHC01000001.1"/>
</dbReference>
<dbReference type="OrthoDB" id="1091820at2"/>
<evidence type="ECO:0000313" key="1">
    <source>
        <dbReference type="EMBL" id="KJF45692.1"/>
    </source>
</evidence>
<evidence type="ECO:0000313" key="2">
    <source>
        <dbReference type="Proteomes" id="UP000032544"/>
    </source>
</evidence>
<name>A0A0D8JFM1_9BACT</name>
<organism evidence="1 2">
    <name type="scientific">Draconibacterium sediminis</name>
    <dbReference type="NCBI Taxonomy" id="1544798"/>
    <lineage>
        <taxon>Bacteria</taxon>
        <taxon>Pseudomonadati</taxon>
        <taxon>Bacteroidota</taxon>
        <taxon>Bacteroidia</taxon>
        <taxon>Marinilabiliales</taxon>
        <taxon>Prolixibacteraceae</taxon>
        <taxon>Draconibacterium</taxon>
    </lineage>
</organism>
<dbReference type="Pfam" id="PF17170">
    <property type="entry name" value="DUF5128"/>
    <property type="match status" value="1"/>
</dbReference>
<dbReference type="AlphaFoldDB" id="A0A0D8JFM1"/>
<reference evidence="1 2" key="1">
    <citation type="submission" date="2014-09" db="EMBL/GenBank/DDBJ databases">
        <title>Draft Genome Sequence of Draconibacterium sp. JN14CK-3.</title>
        <authorList>
            <person name="Dong C."/>
            <person name="Lai Q."/>
            <person name="Shao Z."/>
        </authorList>
    </citation>
    <scope>NUCLEOTIDE SEQUENCE [LARGE SCALE GENOMIC DNA]</scope>
    <source>
        <strain evidence="1 2">JN14CK-3</strain>
    </source>
</reference>
<gene>
    <name evidence="1" type="ORF">LH29_10240</name>
</gene>
<dbReference type="STRING" id="1544798.LH29_10240"/>